<dbReference type="AlphaFoldDB" id="A0A392QCI8"/>
<evidence type="ECO:0000313" key="1">
    <source>
        <dbReference type="EMBL" id="MCI21592.1"/>
    </source>
</evidence>
<dbReference type="Proteomes" id="UP000265520">
    <property type="component" value="Unassembled WGS sequence"/>
</dbReference>
<organism evidence="1 2">
    <name type="scientific">Trifolium medium</name>
    <dbReference type="NCBI Taxonomy" id="97028"/>
    <lineage>
        <taxon>Eukaryota</taxon>
        <taxon>Viridiplantae</taxon>
        <taxon>Streptophyta</taxon>
        <taxon>Embryophyta</taxon>
        <taxon>Tracheophyta</taxon>
        <taxon>Spermatophyta</taxon>
        <taxon>Magnoliopsida</taxon>
        <taxon>eudicotyledons</taxon>
        <taxon>Gunneridae</taxon>
        <taxon>Pentapetalae</taxon>
        <taxon>rosids</taxon>
        <taxon>fabids</taxon>
        <taxon>Fabales</taxon>
        <taxon>Fabaceae</taxon>
        <taxon>Papilionoideae</taxon>
        <taxon>50 kb inversion clade</taxon>
        <taxon>NPAAA clade</taxon>
        <taxon>Hologalegina</taxon>
        <taxon>IRL clade</taxon>
        <taxon>Trifolieae</taxon>
        <taxon>Trifolium</taxon>
    </lineage>
</organism>
<name>A0A392QCI8_9FABA</name>
<accession>A0A392QCI8</accession>
<comment type="caution">
    <text evidence="1">The sequence shown here is derived from an EMBL/GenBank/DDBJ whole genome shotgun (WGS) entry which is preliminary data.</text>
</comment>
<feature type="non-terminal residue" evidence="1">
    <location>
        <position position="1"/>
    </location>
</feature>
<evidence type="ECO:0000313" key="2">
    <source>
        <dbReference type="Proteomes" id="UP000265520"/>
    </source>
</evidence>
<reference evidence="1 2" key="1">
    <citation type="journal article" date="2018" name="Front. Plant Sci.">
        <title>Red Clover (Trifolium pratense) and Zigzag Clover (T. medium) - A Picture of Genomic Similarities and Differences.</title>
        <authorList>
            <person name="Dluhosova J."/>
            <person name="Istvanek J."/>
            <person name="Nedelnik J."/>
            <person name="Repkova J."/>
        </authorList>
    </citation>
    <scope>NUCLEOTIDE SEQUENCE [LARGE SCALE GENOMIC DNA]</scope>
    <source>
        <strain evidence="2">cv. 10/8</strain>
        <tissue evidence="1">Leaf</tissue>
    </source>
</reference>
<protein>
    <submittedName>
        <fullName evidence="1">Uncharacterized protein</fullName>
    </submittedName>
</protein>
<dbReference type="EMBL" id="LXQA010125735">
    <property type="protein sequence ID" value="MCI21592.1"/>
    <property type="molecule type" value="Genomic_DNA"/>
</dbReference>
<sequence length="90" mass="9831">LEVVVAVVVRTEVMVVIVVAEGDVVQCQVCPKNGHEVCLLLLFQEGLSARPQHHYALYPNFSLPPPSPMPVMQGMPSYPSSPSHTSIHKL</sequence>
<keyword evidence="2" id="KW-1185">Reference proteome</keyword>
<proteinExistence type="predicted"/>